<evidence type="ECO:0000313" key="3">
    <source>
        <dbReference type="Proteomes" id="UP000192247"/>
    </source>
</evidence>
<evidence type="ECO:0000313" key="2">
    <source>
        <dbReference type="EMBL" id="OQR80099.1"/>
    </source>
</evidence>
<name>A0A1V9Y2Y7_9ACAR</name>
<evidence type="ECO:0000256" key="1">
    <source>
        <dbReference type="SAM" id="Coils"/>
    </source>
</evidence>
<comment type="caution">
    <text evidence="2">The sequence shown here is derived from an EMBL/GenBank/DDBJ whole genome shotgun (WGS) entry which is preliminary data.</text>
</comment>
<dbReference type="EMBL" id="MNPL01000346">
    <property type="protein sequence ID" value="OQR80099.1"/>
    <property type="molecule type" value="Genomic_DNA"/>
</dbReference>
<dbReference type="Proteomes" id="UP000192247">
    <property type="component" value="Unassembled WGS sequence"/>
</dbReference>
<accession>A0A1V9Y2Y7</accession>
<feature type="coiled-coil region" evidence="1">
    <location>
        <begin position="25"/>
        <end position="148"/>
    </location>
</feature>
<keyword evidence="1" id="KW-0175">Coiled coil</keyword>
<protein>
    <submittedName>
        <fullName evidence="2">Uncharacterized protein</fullName>
    </submittedName>
</protein>
<organism evidence="2 3">
    <name type="scientific">Tropilaelaps mercedesae</name>
    <dbReference type="NCBI Taxonomy" id="418985"/>
    <lineage>
        <taxon>Eukaryota</taxon>
        <taxon>Metazoa</taxon>
        <taxon>Ecdysozoa</taxon>
        <taxon>Arthropoda</taxon>
        <taxon>Chelicerata</taxon>
        <taxon>Arachnida</taxon>
        <taxon>Acari</taxon>
        <taxon>Parasitiformes</taxon>
        <taxon>Mesostigmata</taxon>
        <taxon>Gamasina</taxon>
        <taxon>Dermanyssoidea</taxon>
        <taxon>Laelapidae</taxon>
        <taxon>Tropilaelaps</taxon>
    </lineage>
</organism>
<sequence>MSDSEEGGSRTTLELQNRDELLRHCKRQLLLLQRTKAKLDEHKKERANIESQLRSQLEEISQERDELRSKLDDSRVQQTRRIQELEARNVLLDGELRELQNASGTKRENPVDELSEATNELNLLREEKRELLEKIDSLESARDAALELEKRMVQASAPNEINAVDFATGTI</sequence>
<proteinExistence type="predicted"/>
<gene>
    <name evidence="2" type="ORF">BIW11_02445</name>
</gene>
<keyword evidence="3" id="KW-1185">Reference proteome</keyword>
<dbReference type="AlphaFoldDB" id="A0A1V9Y2Y7"/>
<reference evidence="2 3" key="1">
    <citation type="journal article" date="2017" name="Gigascience">
        <title>Draft genome of the honey bee ectoparasitic mite, Tropilaelaps mercedesae, is shaped by the parasitic life history.</title>
        <authorList>
            <person name="Dong X."/>
            <person name="Armstrong S.D."/>
            <person name="Xia D."/>
            <person name="Makepeace B.L."/>
            <person name="Darby A.C."/>
            <person name="Kadowaki T."/>
        </authorList>
    </citation>
    <scope>NUCLEOTIDE SEQUENCE [LARGE SCALE GENOMIC DNA]</scope>
    <source>
        <strain evidence="2">Wuxi-XJTLU</strain>
    </source>
</reference>
<dbReference type="InParanoid" id="A0A1V9Y2Y7"/>